<feature type="region of interest" description="Disordered" evidence="1">
    <location>
        <begin position="179"/>
        <end position="247"/>
    </location>
</feature>
<sequence>MVLAGIPEKVVSKTGTIICQAFGGTGCGSPDGGGRPQAGDGDRPGGDDDGGGGGCKGNIFQKGFCHAKNGVSSAASGTGNFFKGAGLGVWDAGVGIFEGGAFVACLAHICSHDGFKSNWGGLKQLVTNPKDSLKAIWDDATKHCRKFTDDAEEAGRCTTNIIGSIVGGKGLNKLNKLKKLPGGKKTPDGPKVPNLADDAKRSADEAERLAREGKLDEAQKAADEARKKADEAERKAREQGCPVALGPPGLLLRHPSYGRTGAVAVAVCPAGQSAKQARREAGRAQKAVLGPRLKQLGLGQEQADALLKSIKDTDANSLDALQRTLQHADDPAKAPHIKTALDDLAALSKDDRITAPSLQGALAKLKNASGEKLDAEHRALPSLSAEVNRARQVADSGQVKPGTKVAIGAKGATDLGGGHKVTFPQGVDADVAYVDSKGVVHLNEVKDGMNAFLGTLKSDKQIPKYSQWARETGGQPKFVVNSGGKANELFRHPAEVQKLIDSKIPVEIDGKTYDSEALRRAQEQGHF</sequence>
<dbReference type="AlphaFoldDB" id="A0A4R5B347"/>
<dbReference type="RefSeq" id="WP_132199514.1">
    <property type="nucleotide sequence ID" value="NZ_SMKY01000108.1"/>
</dbReference>
<protein>
    <submittedName>
        <fullName evidence="2">Uncharacterized protein</fullName>
    </submittedName>
</protein>
<accession>A0A4R5B347</accession>
<dbReference type="Proteomes" id="UP000295578">
    <property type="component" value="Unassembled WGS sequence"/>
</dbReference>
<keyword evidence="3" id="KW-1185">Reference proteome</keyword>
<dbReference type="OrthoDB" id="4571262at2"/>
<organism evidence="2 3">
    <name type="scientific">Actinomadura darangshiensis</name>
    <dbReference type="NCBI Taxonomy" id="705336"/>
    <lineage>
        <taxon>Bacteria</taxon>
        <taxon>Bacillati</taxon>
        <taxon>Actinomycetota</taxon>
        <taxon>Actinomycetes</taxon>
        <taxon>Streptosporangiales</taxon>
        <taxon>Thermomonosporaceae</taxon>
        <taxon>Actinomadura</taxon>
    </lineage>
</organism>
<gene>
    <name evidence="2" type="ORF">E1293_22940</name>
</gene>
<proteinExistence type="predicted"/>
<comment type="caution">
    <text evidence="2">The sequence shown here is derived from an EMBL/GenBank/DDBJ whole genome shotgun (WGS) entry which is preliminary data.</text>
</comment>
<name>A0A4R5B347_9ACTN</name>
<evidence type="ECO:0000313" key="2">
    <source>
        <dbReference type="EMBL" id="TDD79605.1"/>
    </source>
</evidence>
<dbReference type="EMBL" id="SMKY01000108">
    <property type="protein sequence ID" value="TDD79605.1"/>
    <property type="molecule type" value="Genomic_DNA"/>
</dbReference>
<evidence type="ECO:0000313" key="3">
    <source>
        <dbReference type="Proteomes" id="UP000295578"/>
    </source>
</evidence>
<reference evidence="2 3" key="1">
    <citation type="submission" date="2019-03" db="EMBL/GenBank/DDBJ databases">
        <title>Draft genome sequences of novel Actinobacteria.</title>
        <authorList>
            <person name="Sahin N."/>
            <person name="Ay H."/>
            <person name="Saygin H."/>
        </authorList>
    </citation>
    <scope>NUCLEOTIDE SEQUENCE [LARGE SCALE GENOMIC DNA]</scope>
    <source>
        <strain evidence="2 3">DSM 45941</strain>
    </source>
</reference>
<feature type="region of interest" description="Disordered" evidence="1">
    <location>
        <begin position="29"/>
        <end position="52"/>
    </location>
</feature>
<feature type="compositionally biased region" description="Basic and acidic residues" evidence="1">
    <location>
        <begin position="197"/>
        <end position="238"/>
    </location>
</feature>
<evidence type="ECO:0000256" key="1">
    <source>
        <dbReference type="SAM" id="MobiDB-lite"/>
    </source>
</evidence>